<dbReference type="CDD" id="cd00093">
    <property type="entry name" value="HTH_XRE"/>
    <property type="match status" value="1"/>
</dbReference>
<keyword evidence="1" id="KW-0238">DNA-binding</keyword>
<dbReference type="SUPFAM" id="SSF47413">
    <property type="entry name" value="lambda repressor-like DNA-binding domains"/>
    <property type="match status" value="1"/>
</dbReference>
<proteinExistence type="predicted"/>
<dbReference type="InterPro" id="IPR001387">
    <property type="entry name" value="Cro/C1-type_HTH"/>
</dbReference>
<gene>
    <name evidence="3" type="ORF">GNE07_14405</name>
</gene>
<evidence type="ECO:0000256" key="1">
    <source>
        <dbReference type="ARBA" id="ARBA00023125"/>
    </source>
</evidence>
<dbReference type="Gene3D" id="1.10.260.40">
    <property type="entry name" value="lambda repressor-like DNA-binding domains"/>
    <property type="match status" value="1"/>
</dbReference>
<dbReference type="SMART" id="SM00530">
    <property type="entry name" value="HTH_XRE"/>
    <property type="match status" value="1"/>
</dbReference>
<dbReference type="EMBL" id="WNME01000008">
    <property type="protein sequence ID" value="MUB64249.1"/>
    <property type="molecule type" value="Genomic_DNA"/>
</dbReference>
<evidence type="ECO:0000313" key="3">
    <source>
        <dbReference type="EMBL" id="MUB64249.1"/>
    </source>
</evidence>
<sequence length="245" mass="29307">MGYATEKFAKRLKQLRETAGLTQEQFAKELKVSRGAISYYEKGERTPDIEFLSTLYDYFQCTLPYDFLLGDTDNIKEEHRNMYEFYGLTDEACDKLEWNENIGNIISAILGHKDFNALERAYKGIVDHYKTFNIHEMGYVGFLISDALNKIIFDVLEVLRNIQFTAEEREALRIKYDLSDKEFEEKRKEWDERERLLKEQWEKEDEKLKEQDEDQNAIKYSAISKIHEKFYKTVDDLEFNRQFSR</sequence>
<feature type="domain" description="HTH cro/C1-type" evidence="2">
    <location>
        <begin position="12"/>
        <end position="67"/>
    </location>
</feature>
<evidence type="ECO:0000313" key="4">
    <source>
        <dbReference type="Proteomes" id="UP000434223"/>
    </source>
</evidence>
<dbReference type="InterPro" id="IPR010982">
    <property type="entry name" value="Lambda_DNA-bd_dom_sf"/>
</dbReference>
<dbReference type="PANTHER" id="PTHR46558:SF11">
    <property type="entry name" value="HTH-TYPE TRANSCRIPTIONAL REGULATOR XRE"/>
    <property type="match status" value="1"/>
</dbReference>
<protein>
    <submittedName>
        <fullName evidence="3">Helix-turn-helix domain-containing protein</fullName>
    </submittedName>
</protein>
<dbReference type="PROSITE" id="PS50943">
    <property type="entry name" value="HTH_CROC1"/>
    <property type="match status" value="1"/>
</dbReference>
<dbReference type="Pfam" id="PF01381">
    <property type="entry name" value="HTH_3"/>
    <property type="match status" value="1"/>
</dbReference>
<comment type="caution">
    <text evidence="3">The sequence shown here is derived from an EMBL/GenBank/DDBJ whole genome shotgun (WGS) entry which is preliminary data.</text>
</comment>
<organism evidence="3 4">
    <name type="scientific">Hungatella hathewayi</name>
    <dbReference type="NCBI Taxonomy" id="154046"/>
    <lineage>
        <taxon>Bacteria</taxon>
        <taxon>Bacillati</taxon>
        <taxon>Bacillota</taxon>
        <taxon>Clostridia</taxon>
        <taxon>Lachnospirales</taxon>
        <taxon>Lachnospiraceae</taxon>
        <taxon>Hungatella</taxon>
    </lineage>
</organism>
<accession>A0AAW9WGB0</accession>
<reference evidence="3 4" key="1">
    <citation type="submission" date="2019-09" db="EMBL/GenBank/DDBJ databases">
        <title>Draft genome sequencing of Hungatella hathewayi 123Y-2.</title>
        <authorList>
            <person name="Lv Q."/>
            <person name="Li S."/>
        </authorList>
    </citation>
    <scope>NUCLEOTIDE SEQUENCE [LARGE SCALE GENOMIC DNA]</scope>
    <source>
        <strain evidence="3 4">123Y-2</strain>
    </source>
</reference>
<dbReference type="Proteomes" id="UP000434223">
    <property type="component" value="Unassembled WGS sequence"/>
</dbReference>
<dbReference type="AlphaFoldDB" id="A0AAW9WGB0"/>
<evidence type="ECO:0000259" key="2">
    <source>
        <dbReference type="PROSITE" id="PS50943"/>
    </source>
</evidence>
<name>A0AAW9WGB0_9FIRM</name>
<dbReference type="PANTHER" id="PTHR46558">
    <property type="entry name" value="TRACRIPTIONAL REGULATORY PROTEIN-RELATED-RELATED"/>
    <property type="match status" value="1"/>
</dbReference>
<dbReference type="RefSeq" id="WP_155560772.1">
    <property type="nucleotide sequence ID" value="NZ_CAJKZF010000074.1"/>
</dbReference>
<dbReference type="GO" id="GO:0003677">
    <property type="term" value="F:DNA binding"/>
    <property type="evidence" value="ECO:0007669"/>
    <property type="project" value="UniProtKB-KW"/>
</dbReference>